<evidence type="ECO:0000313" key="13">
    <source>
        <dbReference type="Proteomes" id="UP001176517"/>
    </source>
</evidence>
<feature type="region of interest" description="Disordered" evidence="9">
    <location>
        <begin position="316"/>
        <end position="338"/>
    </location>
</feature>
<gene>
    <name evidence="12" type="primary">nob1</name>
    <name evidence="12" type="ORF">OC846_003929</name>
</gene>
<proteinExistence type="inferred from homology"/>
<evidence type="ECO:0000256" key="9">
    <source>
        <dbReference type="SAM" id="MobiDB-lite"/>
    </source>
</evidence>
<feature type="region of interest" description="Disordered" evidence="9">
    <location>
        <begin position="514"/>
        <end position="545"/>
    </location>
</feature>
<evidence type="ECO:0000256" key="3">
    <source>
        <dbReference type="ARBA" id="ARBA00022723"/>
    </source>
</evidence>
<dbReference type="GO" id="GO:0030688">
    <property type="term" value="C:preribosome, small subunit precursor"/>
    <property type="evidence" value="ECO:0007669"/>
    <property type="project" value="TreeGrafter"/>
</dbReference>
<keyword evidence="2" id="KW-0540">Nuclease</keyword>
<dbReference type="InterPro" id="IPR033411">
    <property type="entry name" value="Ribonuclease_PIN"/>
</dbReference>
<keyword evidence="6 7" id="KW-0539">Nucleus</keyword>
<dbReference type="FunFam" id="3.40.50.1010:FF:000020">
    <property type="entry name" value="20S-pre-rRNA D-site endonuclease NOB1"/>
    <property type="match status" value="1"/>
</dbReference>
<feature type="binding site" evidence="8">
    <location>
        <position position="385"/>
    </location>
    <ligand>
        <name>Zn(2+)</name>
        <dbReference type="ChEBI" id="CHEBI:29105"/>
    </ligand>
</feature>
<keyword evidence="12" id="KW-0255">Endonuclease</keyword>
<evidence type="ECO:0000256" key="1">
    <source>
        <dbReference type="ARBA" id="ARBA00005858"/>
    </source>
</evidence>
<dbReference type="GO" id="GO:0046872">
    <property type="term" value="F:metal ion binding"/>
    <property type="evidence" value="ECO:0007669"/>
    <property type="project" value="UniProtKB-UniRule"/>
</dbReference>
<dbReference type="GO" id="GO:0030490">
    <property type="term" value="P:maturation of SSU-rRNA"/>
    <property type="evidence" value="ECO:0007669"/>
    <property type="project" value="TreeGrafter"/>
</dbReference>
<keyword evidence="3 7" id="KW-0479">Metal-binding</keyword>
<feature type="compositionally biased region" description="Basic and acidic residues" evidence="9">
    <location>
        <begin position="150"/>
        <end position="160"/>
    </location>
</feature>
<keyword evidence="13" id="KW-1185">Reference proteome</keyword>
<feature type="binding site" evidence="8">
    <location>
        <position position="397"/>
    </location>
    <ligand>
        <name>Zn(2+)</name>
        <dbReference type="ChEBI" id="CHEBI:29105"/>
    </ligand>
</feature>
<dbReference type="GO" id="GO:0016787">
    <property type="term" value="F:hydrolase activity"/>
    <property type="evidence" value="ECO:0007669"/>
    <property type="project" value="UniProtKB-KW"/>
</dbReference>
<dbReference type="InterPro" id="IPR014881">
    <property type="entry name" value="NOB1_Zn-bd"/>
</dbReference>
<evidence type="ECO:0000256" key="6">
    <source>
        <dbReference type="ARBA" id="ARBA00023242"/>
    </source>
</evidence>
<feature type="compositionally biased region" description="Polar residues" evidence="9">
    <location>
        <begin position="161"/>
        <end position="171"/>
    </location>
</feature>
<dbReference type="Gene3D" id="6.20.210.10">
    <property type="entry name" value="Nin one binding (NOB1), Zn-ribbon-like"/>
    <property type="match status" value="1"/>
</dbReference>
<sequence>MSAEASTSNSSNNTDPVAAAGSGSGSSESGPKKPNIDTLVLDAAPLLTQHPLRGLASKFYMPAAILAELKDKRAKEHLEFLTSSGQIDLEVREAGPLALSKVIAFAKQTGDYSVLSAPDLQVLALTYALEVERHGDLRIRGDVGGLTGQQKKDAALREAQRASQPEQQPDTSGAPVASAKKKKSRSRNKGTSNNTSATQADFSDTAEGKAAEAATDAAPAEASGAVEESEDNFTDAQEEDVADNDDETEENLAAQGSGTISAQAPAREQHQASTSAAAHVAEDDSDSSDGGEWITSDNIQKFKNLDLGIVQSEDSFVSTDGDQVQPKRRRGRGGGARNQGPLTVACMTADYAVQNVLLQMGLSLVSADGMRITKVKSWVLRCHACFKICKDMERKFCPSCGNATLLRTAVSTSASGAGKDGGMQVHLKKNFQYRNRGTVYSLPTPKSGTASSLKKSAAKHTVPILREDQAEWQRAVAQQNVQKRKEERALARALEKGKDTLSARYEDPDWMPDMLLAGGGRQGHAGLPALGIGRKNPNEKRRPRK</sequence>
<dbReference type="GO" id="GO:0004521">
    <property type="term" value="F:RNA endonuclease activity"/>
    <property type="evidence" value="ECO:0007669"/>
    <property type="project" value="UniProtKB-UniRule"/>
</dbReference>
<dbReference type="Proteomes" id="UP001176517">
    <property type="component" value="Unassembled WGS sequence"/>
</dbReference>
<dbReference type="GO" id="GO:0005730">
    <property type="term" value="C:nucleolus"/>
    <property type="evidence" value="ECO:0007669"/>
    <property type="project" value="UniProtKB-SubCell"/>
</dbReference>
<evidence type="ECO:0000256" key="8">
    <source>
        <dbReference type="PIRSR" id="PIRSR037125-1"/>
    </source>
</evidence>
<feature type="binding site" evidence="8">
    <location>
        <position position="400"/>
    </location>
    <ligand>
        <name>Zn(2+)</name>
        <dbReference type="ChEBI" id="CHEBI:29105"/>
    </ligand>
</feature>
<reference evidence="12" key="1">
    <citation type="journal article" date="2023" name="PhytoFront">
        <title>Draft Genome Resources of Seven Strains of Tilletia horrida, Causal Agent of Kernel Smut of Rice.</title>
        <authorList>
            <person name="Khanal S."/>
            <person name="Antony Babu S."/>
            <person name="Zhou X.G."/>
        </authorList>
    </citation>
    <scope>NUCLEOTIDE SEQUENCE</scope>
    <source>
        <strain evidence="12">TX6</strain>
    </source>
</reference>
<dbReference type="EMBL" id="JAPDMZ010000105">
    <property type="protein sequence ID" value="KAK0549773.1"/>
    <property type="molecule type" value="Genomic_DNA"/>
</dbReference>
<keyword evidence="4" id="KW-0378">Hydrolase</keyword>
<feature type="binding site" evidence="8">
    <location>
        <position position="382"/>
    </location>
    <ligand>
        <name>Zn(2+)</name>
        <dbReference type="ChEBI" id="CHEBI:29105"/>
    </ligand>
</feature>
<feature type="compositionally biased region" description="Acidic residues" evidence="9">
    <location>
        <begin position="227"/>
        <end position="250"/>
    </location>
</feature>
<feature type="compositionally biased region" description="Basic and acidic residues" evidence="9">
    <location>
        <begin position="536"/>
        <end position="545"/>
    </location>
</feature>
<dbReference type="InterPro" id="IPR017117">
    <property type="entry name" value="Nob1_euk"/>
</dbReference>
<comment type="caution">
    <text evidence="12">The sequence shown here is derived from an EMBL/GenBank/DDBJ whole genome shotgun (WGS) entry which is preliminary data.</text>
</comment>
<feature type="region of interest" description="Disordered" evidence="9">
    <location>
        <begin position="140"/>
        <end position="294"/>
    </location>
</feature>
<evidence type="ECO:0000259" key="10">
    <source>
        <dbReference type="Pfam" id="PF08772"/>
    </source>
</evidence>
<dbReference type="Gene3D" id="3.40.50.1010">
    <property type="entry name" value="5'-nuclease"/>
    <property type="match status" value="1"/>
</dbReference>
<dbReference type="InterPro" id="IPR039907">
    <property type="entry name" value="NOB1"/>
</dbReference>
<feature type="domain" description="Ribonuclease PIN" evidence="11">
    <location>
        <begin position="39"/>
        <end position="129"/>
    </location>
</feature>
<feature type="compositionally biased region" description="Low complexity" evidence="9">
    <location>
        <begin position="1"/>
        <end position="29"/>
    </location>
</feature>
<dbReference type="AlphaFoldDB" id="A0AAN6GNQ1"/>
<feature type="region of interest" description="Disordered" evidence="9">
    <location>
        <begin position="1"/>
        <end position="35"/>
    </location>
</feature>
<feature type="compositionally biased region" description="Low complexity" evidence="9">
    <location>
        <begin position="211"/>
        <end position="225"/>
    </location>
</feature>
<evidence type="ECO:0000256" key="5">
    <source>
        <dbReference type="ARBA" id="ARBA00022833"/>
    </source>
</evidence>
<accession>A0AAN6GNQ1</accession>
<comment type="similarity">
    <text evidence="1 7">Belongs to the NOB1 family.</text>
</comment>
<feature type="compositionally biased region" description="Basic residues" evidence="9">
    <location>
        <begin position="179"/>
        <end position="188"/>
    </location>
</feature>
<evidence type="ECO:0000256" key="7">
    <source>
        <dbReference type="PIRNR" id="PIRNR037125"/>
    </source>
</evidence>
<dbReference type="CDD" id="cd09876">
    <property type="entry name" value="PIN_Nob1-like"/>
    <property type="match status" value="1"/>
</dbReference>
<organism evidence="12 13">
    <name type="scientific">Tilletia horrida</name>
    <dbReference type="NCBI Taxonomy" id="155126"/>
    <lineage>
        <taxon>Eukaryota</taxon>
        <taxon>Fungi</taxon>
        <taxon>Dikarya</taxon>
        <taxon>Basidiomycota</taxon>
        <taxon>Ustilaginomycotina</taxon>
        <taxon>Exobasidiomycetes</taxon>
        <taxon>Tilletiales</taxon>
        <taxon>Tilletiaceae</taxon>
        <taxon>Tilletia</taxon>
    </lineage>
</organism>
<keyword evidence="5 7" id="KW-0862">Zinc</keyword>
<dbReference type="SUPFAM" id="SSF144206">
    <property type="entry name" value="NOB1 zinc finger-like"/>
    <property type="match status" value="1"/>
</dbReference>
<evidence type="ECO:0000313" key="12">
    <source>
        <dbReference type="EMBL" id="KAK0549773.1"/>
    </source>
</evidence>
<dbReference type="Pfam" id="PF17146">
    <property type="entry name" value="PIN_6"/>
    <property type="match status" value="1"/>
</dbReference>
<dbReference type="PIRSF" id="PIRSF037125">
    <property type="entry name" value="D-site_20S_pre-rRNA_nuclease"/>
    <property type="match status" value="1"/>
</dbReference>
<comment type="subcellular location">
    <subcellularLocation>
        <location evidence="7">Nucleus</location>
        <location evidence="7">Nucleolus</location>
    </subcellularLocation>
</comment>
<evidence type="ECO:0000259" key="11">
    <source>
        <dbReference type="Pfam" id="PF17146"/>
    </source>
</evidence>
<dbReference type="PANTHER" id="PTHR12814">
    <property type="entry name" value="RNA-BINDING PROTEIN NOB1"/>
    <property type="match status" value="1"/>
</dbReference>
<name>A0AAN6GNQ1_9BASI</name>
<dbReference type="PANTHER" id="PTHR12814:SF2">
    <property type="entry name" value="RNA-BINDING PROTEIN NOB1"/>
    <property type="match status" value="1"/>
</dbReference>
<protein>
    <recommendedName>
        <fullName evidence="7">20S-pre-rRNA D-site endonuclease NOB1</fullName>
    </recommendedName>
</protein>
<comment type="function">
    <text evidence="7">Required for the synthesis of 40S ribosome subunits. Has a role in processing 20S pre-rRNA into the mature 18S rRNA, where it is required for cleavage at the 3' end of the mature 18S rRNA (D-site). Accompanies the 20S pre-rRNA from the nucleus to the cytoplasm.</text>
</comment>
<dbReference type="InterPro" id="IPR036283">
    <property type="entry name" value="NOB1_Zf-like_sf"/>
</dbReference>
<feature type="domain" description="Nin one binding (NOB1) Zn-ribbon-like" evidence="10">
    <location>
        <begin position="372"/>
        <end position="448"/>
    </location>
</feature>
<dbReference type="GO" id="GO:0005737">
    <property type="term" value="C:cytoplasm"/>
    <property type="evidence" value="ECO:0007669"/>
    <property type="project" value="UniProtKB-ARBA"/>
</dbReference>
<evidence type="ECO:0000256" key="4">
    <source>
        <dbReference type="ARBA" id="ARBA00022801"/>
    </source>
</evidence>
<evidence type="ECO:0000256" key="2">
    <source>
        <dbReference type="ARBA" id="ARBA00022722"/>
    </source>
</evidence>
<dbReference type="Pfam" id="PF08772">
    <property type="entry name" value="Zn_ribbon_NOB1"/>
    <property type="match status" value="1"/>
</dbReference>